<name>A0ABP1E1N3_9APHY</name>
<dbReference type="SUPFAM" id="SSF81383">
    <property type="entry name" value="F-box domain"/>
    <property type="match status" value="1"/>
</dbReference>
<dbReference type="Proteomes" id="UP001497453">
    <property type="component" value="Chromosome 7"/>
</dbReference>
<organism evidence="1 2">
    <name type="scientific">Somion occarium</name>
    <dbReference type="NCBI Taxonomy" id="3059160"/>
    <lineage>
        <taxon>Eukaryota</taxon>
        <taxon>Fungi</taxon>
        <taxon>Dikarya</taxon>
        <taxon>Basidiomycota</taxon>
        <taxon>Agaricomycotina</taxon>
        <taxon>Agaricomycetes</taxon>
        <taxon>Polyporales</taxon>
        <taxon>Cerrenaceae</taxon>
        <taxon>Somion</taxon>
    </lineage>
</organism>
<accession>A0ABP1E1N3</accession>
<sequence length="472" mass="53741">MPLDHVTLQSKCCQLLPATRTREYSCTTPAGCSISCCPCRHVEAYYLCPSSLQPTMPTTCLHTCRNKEYHPPRASFLPPELIDHIIGYLHDDHASLKQCALTCHALLPRARFHRFFSVKLGQYTFERFLQLLDASPDIALCVRNLTIVVQQTNAFFSTYDNELWVEKHLLKLAPRFRSIQKLEIRKYNTLKAAPFKAFTSVKELVLRQCSCFSMHEYTDLMSSFPSLESFMNVDVMVGKSVHINDAVQDAPPLRALEFVNCKVDPTMFVDWLISQSVQQHAERITLAPMQKQALIPVGRYFKSAGASIKHLRLCLVLLLSQGGISDECISEFSLAPLVGLETIEFGSPAAFARQYQADDQSFTWIATMLEQITSPRIRTVSFALWQGDLDQIQSSDDWDKITALLSSEQFRSLQGVEFHILANDEEKEKMVSILEYRLSGLKNRELLKFDLNPSKERYFPGLTTTTPRSLYQ</sequence>
<dbReference type="EMBL" id="OZ037950">
    <property type="protein sequence ID" value="CAL1713437.1"/>
    <property type="molecule type" value="Genomic_DNA"/>
</dbReference>
<protein>
    <recommendedName>
        <fullName evidence="3">F-box domain-containing protein</fullName>
    </recommendedName>
</protein>
<evidence type="ECO:0000313" key="2">
    <source>
        <dbReference type="Proteomes" id="UP001497453"/>
    </source>
</evidence>
<dbReference type="InterPro" id="IPR036047">
    <property type="entry name" value="F-box-like_dom_sf"/>
</dbReference>
<gene>
    <name evidence="1" type="ORF">GFSPODELE1_LOCUS9303</name>
</gene>
<evidence type="ECO:0008006" key="3">
    <source>
        <dbReference type="Google" id="ProtNLM"/>
    </source>
</evidence>
<proteinExistence type="predicted"/>
<keyword evidence="2" id="KW-1185">Reference proteome</keyword>
<dbReference type="CDD" id="cd09917">
    <property type="entry name" value="F-box_SF"/>
    <property type="match status" value="1"/>
</dbReference>
<evidence type="ECO:0000313" key="1">
    <source>
        <dbReference type="EMBL" id="CAL1713437.1"/>
    </source>
</evidence>
<reference evidence="2" key="1">
    <citation type="submission" date="2024-04" db="EMBL/GenBank/DDBJ databases">
        <authorList>
            <person name="Shaw F."/>
            <person name="Minotto A."/>
        </authorList>
    </citation>
    <scope>NUCLEOTIDE SEQUENCE [LARGE SCALE GENOMIC DNA]</scope>
</reference>